<feature type="region of interest" description="Disordered" evidence="1">
    <location>
        <begin position="306"/>
        <end position="327"/>
    </location>
</feature>
<evidence type="ECO:0000313" key="2">
    <source>
        <dbReference type="EMBL" id="TFY77461.1"/>
    </source>
</evidence>
<feature type="compositionally biased region" description="Low complexity" evidence="1">
    <location>
        <begin position="20"/>
        <end position="33"/>
    </location>
</feature>
<comment type="caution">
    <text evidence="2">The sequence shown here is derived from an EMBL/GenBank/DDBJ whole genome shotgun (WGS) entry which is preliminary data.</text>
</comment>
<proteinExistence type="predicted"/>
<dbReference type="STRING" id="135208.A0A4Y9ZUE6"/>
<name>A0A4Y9ZUE6_9AGAM</name>
<dbReference type="Proteomes" id="UP000298061">
    <property type="component" value="Unassembled WGS sequence"/>
</dbReference>
<feature type="compositionally biased region" description="Basic and acidic residues" evidence="1">
    <location>
        <begin position="318"/>
        <end position="327"/>
    </location>
</feature>
<dbReference type="PANTHER" id="PTHR34409:SF1">
    <property type="entry name" value="MYB-LIKE DOMAIN-CONTAINING PROTEIN"/>
    <property type="match status" value="1"/>
</dbReference>
<evidence type="ECO:0000313" key="3">
    <source>
        <dbReference type="Proteomes" id="UP000298061"/>
    </source>
</evidence>
<feature type="region of interest" description="Disordered" evidence="1">
    <location>
        <begin position="1"/>
        <end position="45"/>
    </location>
</feature>
<accession>A0A4Y9ZUE6</accession>
<dbReference type="OrthoDB" id="99432at2759"/>
<reference evidence="2 3" key="1">
    <citation type="submission" date="2019-02" db="EMBL/GenBank/DDBJ databases">
        <title>Genome sequencing of the rare red list fungi Hericium alpestre (H. flagellum).</title>
        <authorList>
            <person name="Buettner E."/>
            <person name="Kellner H."/>
        </authorList>
    </citation>
    <scope>NUCLEOTIDE SEQUENCE [LARGE SCALE GENOMIC DNA]</scope>
    <source>
        <strain evidence="2 3">DSM 108284</strain>
    </source>
</reference>
<gene>
    <name evidence="2" type="ORF">EWM64_g6550</name>
</gene>
<protein>
    <submittedName>
        <fullName evidence="2">Uncharacterized protein</fullName>
    </submittedName>
</protein>
<dbReference type="AlphaFoldDB" id="A0A4Y9ZUE6"/>
<dbReference type="EMBL" id="SFCI01000909">
    <property type="protein sequence ID" value="TFY77461.1"/>
    <property type="molecule type" value="Genomic_DNA"/>
</dbReference>
<organism evidence="2 3">
    <name type="scientific">Hericium alpestre</name>
    <dbReference type="NCBI Taxonomy" id="135208"/>
    <lineage>
        <taxon>Eukaryota</taxon>
        <taxon>Fungi</taxon>
        <taxon>Dikarya</taxon>
        <taxon>Basidiomycota</taxon>
        <taxon>Agaricomycotina</taxon>
        <taxon>Agaricomycetes</taxon>
        <taxon>Russulales</taxon>
        <taxon>Hericiaceae</taxon>
        <taxon>Hericium</taxon>
    </lineage>
</organism>
<sequence>MADNKENTSGPSTAKRAKTSKAAPPSAASKKASGSGHGRVAGSQNYSESELMQLVKLARSVRPISMTGWSKVHQLYNAWAEDNNFSLRDVKPLKARYDKVHGDALVKLTGAGEMPELYRLALDAEDAIQGRTHMGVLDDEPADNEPADVKPVIKAENPAGLQKHISVISISSDDDESGSAKVKKERDGQYMVVKAYHSGAASTPPKKPSSSAKASSARSGVQDTRSLALSLTTALSPAAHEQRDAARFQSQLAAGEIAALREENSRLHDRDHERVEVISRLERDKEILSMQLDFVKSGHNVFDSNMHLSSTPGPSGHDQARGRRKSMERAEIAWDNDTDDWQMPHEPDDVSELLAPERDMFEDRSIKQEQIETDTVNAYDRPFANPVVHREPSPPAYNHHDRIGATVHPPELVTQHATPFLRTDNVAGSSKIGLYSRKQTLPMQDGRGFGEAAAFLTPSRSLNNLPPLTNVFKTPVNDMPWGSGTQAQGGSQ</sequence>
<feature type="region of interest" description="Disordered" evidence="1">
    <location>
        <begin position="198"/>
        <end position="223"/>
    </location>
</feature>
<evidence type="ECO:0000256" key="1">
    <source>
        <dbReference type="SAM" id="MobiDB-lite"/>
    </source>
</evidence>
<dbReference type="PANTHER" id="PTHR34409">
    <property type="entry name" value="SET DOMAIN-CONTAINING PROTEIN"/>
    <property type="match status" value="1"/>
</dbReference>
<keyword evidence="3" id="KW-1185">Reference proteome</keyword>